<comment type="caution">
    <text evidence="1">The sequence shown here is derived from an EMBL/GenBank/DDBJ whole genome shotgun (WGS) entry which is preliminary data.</text>
</comment>
<gene>
    <name evidence="1" type="ORF">MKP09_23270</name>
</gene>
<dbReference type="RefSeq" id="WP_240832945.1">
    <property type="nucleotide sequence ID" value="NZ_JAKWBL010000004.1"/>
</dbReference>
<keyword evidence="2" id="KW-1185">Reference proteome</keyword>
<accession>A0ABS9SQI9</accession>
<reference evidence="1 2" key="1">
    <citation type="submission" date="2022-02" db="EMBL/GenBank/DDBJ databases">
        <authorList>
            <person name="Min J."/>
        </authorList>
    </citation>
    <scope>NUCLEOTIDE SEQUENCE [LARGE SCALE GENOMIC DNA]</scope>
    <source>
        <strain evidence="1 2">GR10-1</strain>
    </source>
</reference>
<dbReference type="EMBL" id="JAKWBL010000004">
    <property type="protein sequence ID" value="MCH5600624.1"/>
    <property type="molecule type" value="Genomic_DNA"/>
</dbReference>
<dbReference type="SUPFAM" id="SSF53756">
    <property type="entry name" value="UDP-Glycosyltransferase/glycogen phosphorylase"/>
    <property type="match status" value="1"/>
</dbReference>
<dbReference type="Proteomes" id="UP001202248">
    <property type="component" value="Unassembled WGS sequence"/>
</dbReference>
<evidence type="ECO:0000313" key="1">
    <source>
        <dbReference type="EMBL" id="MCH5600624.1"/>
    </source>
</evidence>
<proteinExistence type="predicted"/>
<sequence length="54" mass="6159">MTKQNKNILYQGVVSRGRGVEYFIPAMRHVNSQLIICGEGDFFDEAKELVKNTI</sequence>
<protein>
    <submittedName>
        <fullName evidence="1">Glycosyltransferase</fullName>
    </submittedName>
</protein>
<dbReference type="Gene3D" id="3.40.50.2000">
    <property type="entry name" value="Glycogen Phosphorylase B"/>
    <property type="match status" value="1"/>
</dbReference>
<evidence type="ECO:0000313" key="2">
    <source>
        <dbReference type="Proteomes" id="UP001202248"/>
    </source>
</evidence>
<organism evidence="1 2">
    <name type="scientific">Niabella ginsengisoli</name>
    <dbReference type="NCBI Taxonomy" id="522298"/>
    <lineage>
        <taxon>Bacteria</taxon>
        <taxon>Pseudomonadati</taxon>
        <taxon>Bacteroidota</taxon>
        <taxon>Chitinophagia</taxon>
        <taxon>Chitinophagales</taxon>
        <taxon>Chitinophagaceae</taxon>
        <taxon>Niabella</taxon>
    </lineage>
</organism>
<name>A0ABS9SQI9_9BACT</name>